<sequence length="177" mass="20272">MSNDNDLLKQLNQLPSEAKAPDRWSQIEQAIELDKKTKDDAESVAKKKQPWWTYSVAACAVLIAALSPIYLGQDKNSDEPLVVTKTVTQQAQIPNSYLLTIGSLQQANAYYYARLGYQIKQGEQVVSVETLDSLKSLRQAQQDYRKALDKQPQSGRIQERLFWLYQKERQLLRQLVV</sequence>
<gene>
    <name evidence="3" type="ORF">DL796_08080</name>
</gene>
<evidence type="ECO:0000256" key="2">
    <source>
        <dbReference type="SAM" id="Phobius"/>
    </source>
</evidence>
<reference evidence="3 4" key="1">
    <citation type="submission" date="2018-05" db="EMBL/GenBank/DDBJ databases">
        <title>Kangiella spongicola genome sequence.</title>
        <authorList>
            <person name="Maclea K.S."/>
            <person name="Goen A.E."/>
            <person name="Kelley C."/>
            <person name="Underriner A."/>
            <person name="Silverwood T."/>
            <person name="Trachtenberg A.M."/>
        </authorList>
    </citation>
    <scope>NUCLEOTIDE SEQUENCE [LARGE SCALE GENOMIC DNA]</scope>
    <source>
        <strain evidence="3 4">ATCC BAA-2076</strain>
    </source>
</reference>
<dbReference type="RefSeq" id="WP_110201185.1">
    <property type="nucleotide sequence ID" value="NZ_QICH01000002.1"/>
</dbReference>
<feature type="region of interest" description="Disordered" evidence="1">
    <location>
        <begin position="1"/>
        <end position="23"/>
    </location>
</feature>
<keyword evidence="2" id="KW-1133">Transmembrane helix</keyword>
<organism evidence="3 4">
    <name type="scientific">Kangiella spongicola</name>
    <dbReference type="NCBI Taxonomy" id="796379"/>
    <lineage>
        <taxon>Bacteria</taxon>
        <taxon>Pseudomonadati</taxon>
        <taxon>Pseudomonadota</taxon>
        <taxon>Gammaproteobacteria</taxon>
        <taxon>Kangiellales</taxon>
        <taxon>Kangiellaceae</taxon>
        <taxon>Kangiella</taxon>
    </lineage>
</organism>
<keyword evidence="4" id="KW-1185">Reference proteome</keyword>
<feature type="transmembrane region" description="Helical" evidence="2">
    <location>
        <begin position="51"/>
        <end position="71"/>
    </location>
</feature>
<dbReference type="EMBL" id="QICH01000002">
    <property type="protein sequence ID" value="PXF63382.1"/>
    <property type="molecule type" value="Genomic_DNA"/>
</dbReference>
<keyword evidence="2" id="KW-0472">Membrane</keyword>
<dbReference type="OrthoDB" id="6197713at2"/>
<dbReference type="Proteomes" id="UP000247689">
    <property type="component" value="Unassembled WGS sequence"/>
</dbReference>
<dbReference type="AlphaFoldDB" id="A0A318D2C0"/>
<protein>
    <submittedName>
        <fullName evidence="3">Uncharacterized protein</fullName>
    </submittedName>
</protein>
<accession>A0A318D2C0</accession>
<evidence type="ECO:0000313" key="4">
    <source>
        <dbReference type="Proteomes" id="UP000247689"/>
    </source>
</evidence>
<comment type="caution">
    <text evidence="3">The sequence shown here is derived from an EMBL/GenBank/DDBJ whole genome shotgun (WGS) entry which is preliminary data.</text>
</comment>
<feature type="compositionally biased region" description="Low complexity" evidence="1">
    <location>
        <begin position="1"/>
        <end position="14"/>
    </location>
</feature>
<name>A0A318D2C0_9GAMM</name>
<evidence type="ECO:0000313" key="3">
    <source>
        <dbReference type="EMBL" id="PXF63382.1"/>
    </source>
</evidence>
<proteinExistence type="predicted"/>
<keyword evidence="2" id="KW-0812">Transmembrane</keyword>
<evidence type="ECO:0000256" key="1">
    <source>
        <dbReference type="SAM" id="MobiDB-lite"/>
    </source>
</evidence>